<dbReference type="InterPro" id="IPR000477">
    <property type="entry name" value="RT_dom"/>
</dbReference>
<keyword evidence="3" id="KW-1185">Reference proteome</keyword>
<dbReference type="Proteomes" id="UP001154329">
    <property type="component" value="Chromosome 4"/>
</dbReference>
<dbReference type="PROSITE" id="PS50878">
    <property type="entry name" value="RT_POL"/>
    <property type="match status" value="1"/>
</dbReference>
<feature type="domain" description="Reverse transcriptase" evidence="1">
    <location>
        <begin position="1"/>
        <end position="99"/>
    </location>
</feature>
<reference evidence="2" key="1">
    <citation type="submission" date="2022-02" db="EMBL/GenBank/DDBJ databases">
        <authorList>
            <person name="King R."/>
        </authorList>
    </citation>
    <scope>NUCLEOTIDE SEQUENCE</scope>
</reference>
<reference evidence="2" key="2">
    <citation type="submission" date="2022-10" db="EMBL/GenBank/DDBJ databases">
        <authorList>
            <consortium name="ENA_rothamsted_submissions"/>
            <consortium name="culmorum"/>
            <person name="King R."/>
        </authorList>
    </citation>
    <scope>NUCLEOTIDE SEQUENCE</scope>
</reference>
<dbReference type="PANTHER" id="PTHR33332">
    <property type="entry name" value="REVERSE TRANSCRIPTASE DOMAIN-CONTAINING PROTEIN"/>
    <property type="match status" value="1"/>
</dbReference>
<evidence type="ECO:0000313" key="3">
    <source>
        <dbReference type="Proteomes" id="UP001154329"/>
    </source>
</evidence>
<evidence type="ECO:0000259" key="1">
    <source>
        <dbReference type="PROSITE" id="PS50878"/>
    </source>
</evidence>
<dbReference type="AlphaFoldDB" id="A0A9P0JET5"/>
<sequence length="153" mass="17707">MLFNIYISDQPISPHTLVGDFADDKAILTTSSDPVLASSYIQNYLNTLESWYKTWGVKMNEAKSIHDTFALHHSICPTLFLNNQPLSPAQCVQYLGILTDRRLTWKPHIISKTHTLNDRFHLLRPLLTSKHMKLSNKLLLYKLQLRPIWTYGI</sequence>
<organism evidence="2 3">
    <name type="scientific">Aphis gossypii</name>
    <name type="common">Cotton aphid</name>
    <dbReference type="NCBI Taxonomy" id="80765"/>
    <lineage>
        <taxon>Eukaryota</taxon>
        <taxon>Metazoa</taxon>
        <taxon>Ecdysozoa</taxon>
        <taxon>Arthropoda</taxon>
        <taxon>Hexapoda</taxon>
        <taxon>Insecta</taxon>
        <taxon>Pterygota</taxon>
        <taxon>Neoptera</taxon>
        <taxon>Paraneoptera</taxon>
        <taxon>Hemiptera</taxon>
        <taxon>Sternorrhyncha</taxon>
        <taxon>Aphidomorpha</taxon>
        <taxon>Aphidoidea</taxon>
        <taxon>Aphididae</taxon>
        <taxon>Aphidini</taxon>
        <taxon>Aphis</taxon>
        <taxon>Aphis</taxon>
    </lineage>
</organism>
<accession>A0A9P0JET5</accession>
<proteinExistence type="predicted"/>
<protein>
    <recommendedName>
        <fullName evidence="1">Reverse transcriptase domain-containing protein</fullName>
    </recommendedName>
</protein>
<gene>
    <name evidence="2" type="ORF">APHIGO_LOCUS10951</name>
</gene>
<dbReference type="EMBL" id="OU899037">
    <property type="protein sequence ID" value="CAH1737413.1"/>
    <property type="molecule type" value="Genomic_DNA"/>
</dbReference>
<evidence type="ECO:0000313" key="2">
    <source>
        <dbReference type="EMBL" id="CAH1737413.1"/>
    </source>
</evidence>
<name>A0A9P0JET5_APHGO</name>